<name>B6H6E7_PENRW</name>
<gene>
    <name evidence="2" type="ORF">Pc15g02130</name>
    <name evidence="2" type="ORF">PCH_Pc15g02130</name>
</gene>
<dbReference type="VEuPathDB" id="FungiDB:PCH_Pc15g02130"/>
<feature type="compositionally biased region" description="Polar residues" evidence="1">
    <location>
        <begin position="45"/>
        <end position="57"/>
    </location>
</feature>
<keyword evidence="3" id="KW-1185">Reference proteome</keyword>
<feature type="compositionally biased region" description="Polar residues" evidence="1">
    <location>
        <begin position="21"/>
        <end position="30"/>
    </location>
</feature>
<feature type="region of interest" description="Disordered" evidence="1">
    <location>
        <begin position="103"/>
        <end position="132"/>
    </location>
</feature>
<evidence type="ECO:0000313" key="2">
    <source>
        <dbReference type="EMBL" id="CAP83099.1"/>
    </source>
</evidence>
<dbReference type="HOGENOM" id="CLU_1917741_0_0_1"/>
<dbReference type="Proteomes" id="UP000000724">
    <property type="component" value="Contig Pc00c15"/>
</dbReference>
<dbReference type="EMBL" id="AM920430">
    <property type="protein sequence ID" value="CAP83099.1"/>
    <property type="molecule type" value="Genomic_DNA"/>
</dbReference>
<proteinExistence type="predicted"/>
<evidence type="ECO:0000313" key="3">
    <source>
        <dbReference type="Proteomes" id="UP000000724"/>
    </source>
</evidence>
<protein>
    <submittedName>
        <fullName evidence="2">Uncharacterized protein</fullName>
    </submittedName>
</protein>
<feature type="compositionally biased region" description="Polar residues" evidence="1">
    <location>
        <begin position="1"/>
        <end position="13"/>
    </location>
</feature>
<accession>B6H6E7</accession>
<sequence length="132" mass="14264">MNTSSHSLSQASNPEPAAFNPSGNPSSYRANSYRAYHTESPPATPRSSKGQSPNVTPIWNGGDRANQTGVGEKRFVEPTSRYLLCPEQRAARAADPAAPKLGLAQQCAQGDHPKDADDHTPGHQYPNRIRDK</sequence>
<dbReference type="OMA" id="SYRANSY"/>
<dbReference type="AlphaFoldDB" id="B6H6E7"/>
<organism evidence="2 3">
    <name type="scientific">Penicillium rubens (strain ATCC 28089 / DSM 1075 / NRRL 1951 / Wisconsin 54-1255)</name>
    <name type="common">Penicillium chrysogenum</name>
    <dbReference type="NCBI Taxonomy" id="500485"/>
    <lineage>
        <taxon>Eukaryota</taxon>
        <taxon>Fungi</taxon>
        <taxon>Dikarya</taxon>
        <taxon>Ascomycota</taxon>
        <taxon>Pezizomycotina</taxon>
        <taxon>Eurotiomycetes</taxon>
        <taxon>Eurotiomycetidae</taxon>
        <taxon>Eurotiales</taxon>
        <taxon>Aspergillaceae</taxon>
        <taxon>Penicillium</taxon>
        <taxon>Penicillium chrysogenum species complex</taxon>
    </lineage>
</organism>
<feature type="region of interest" description="Disordered" evidence="1">
    <location>
        <begin position="1"/>
        <end position="75"/>
    </location>
</feature>
<reference evidence="2 3" key="1">
    <citation type="journal article" date="2008" name="Nat. Biotechnol.">
        <title>Genome sequencing and analysis of the filamentous fungus Penicillium chrysogenum.</title>
        <authorList>
            <person name="van den Berg M.A."/>
            <person name="Albang R."/>
            <person name="Albermann K."/>
            <person name="Badger J.H."/>
            <person name="Daran J.-M."/>
            <person name="Driessen A.J.M."/>
            <person name="Garcia-Estrada C."/>
            <person name="Fedorova N.D."/>
            <person name="Harris D.M."/>
            <person name="Heijne W.H.M."/>
            <person name="Joardar V.S."/>
            <person name="Kiel J.A.K.W."/>
            <person name="Kovalchuk A."/>
            <person name="Martin J.F."/>
            <person name="Nierman W.C."/>
            <person name="Nijland J.G."/>
            <person name="Pronk J.T."/>
            <person name="Roubos J.A."/>
            <person name="van der Klei I.J."/>
            <person name="van Peij N.N.M.E."/>
            <person name="Veenhuis M."/>
            <person name="von Doehren H."/>
            <person name="Wagner C."/>
            <person name="Wortman J.R."/>
            <person name="Bovenberg R.A.L."/>
        </authorList>
    </citation>
    <scope>NUCLEOTIDE SEQUENCE [LARGE SCALE GENOMIC DNA]</scope>
    <source>
        <strain evidence="3">ATCC 28089 / DSM 1075 / NRRL 1951 / Wisconsin 54-1255</strain>
    </source>
</reference>
<evidence type="ECO:0000256" key="1">
    <source>
        <dbReference type="SAM" id="MobiDB-lite"/>
    </source>
</evidence>
<feature type="compositionally biased region" description="Basic and acidic residues" evidence="1">
    <location>
        <begin position="111"/>
        <end position="121"/>
    </location>
</feature>